<protein>
    <submittedName>
        <fullName evidence="2">Uncharacterized protein</fullName>
    </submittedName>
</protein>
<dbReference type="AlphaFoldDB" id="H2ARR8"/>
<dbReference type="PANTHER" id="PTHR28187:SF1">
    <property type="entry name" value="PROTEIN RCR1-RELATED"/>
    <property type="match status" value="1"/>
</dbReference>
<dbReference type="RefSeq" id="XP_003956203.1">
    <property type="nucleotide sequence ID" value="XM_003956154.1"/>
</dbReference>
<evidence type="ECO:0000313" key="3">
    <source>
        <dbReference type="Proteomes" id="UP000005220"/>
    </source>
</evidence>
<organism evidence="2 3">
    <name type="scientific">Kazachstania africana (strain ATCC 22294 / BCRC 22015 / CBS 2517 / CECT 1963 / NBRC 1671 / NRRL Y-8276)</name>
    <name type="common">Yeast</name>
    <name type="synonym">Kluyveromyces africanus</name>
    <dbReference type="NCBI Taxonomy" id="1071382"/>
    <lineage>
        <taxon>Eukaryota</taxon>
        <taxon>Fungi</taxon>
        <taxon>Dikarya</taxon>
        <taxon>Ascomycota</taxon>
        <taxon>Saccharomycotina</taxon>
        <taxon>Saccharomycetes</taxon>
        <taxon>Saccharomycetales</taxon>
        <taxon>Saccharomycetaceae</taxon>
        <taxon>Kazachstania</taxon>
    </lineage>
</organism>
<dbReference type="InterPro" id="IPR020999">
    <property type="entry name" value="Chitin_synth_reg_RCR"/>
</dbReference>
<proteinExistence type="predicted"/>
<dbReference type="eggNOG" id="ENOG502S2K8">
    <property type="taxonomic scope" value="Eukaryota"/>
</dbReference>
<sequence>MVALHNLCCTDSSLLFGTIITNRKRYRLGQAPIRGTSWLTPPSYRQSQRQYNEGDNHIDYVPEYTETANVHDLGYFDERGEFHMNDKVERTNPGPVNTSTLSDSSLEHPRPAVVRDDDSSDDLQFTRPAYTAAGASSNQYYSSSTQNEELSSPQRAKLSH</sequence>
<reference evidence="2 3" key="1">
    <citation type="journal article" date="2011" name="Proc. Natl. Acad. Sci. U.S.A.">
        <title>Evolutionary erosion of yeast sex chromosomes by mating-type switching accidents.</title>
        <authorList>
            <person name="Gordon J.L."/>
            <person name="Armisen D."/>
            <person name="Proux-Wera E."/>
            <person name="Oheigeartaigh S.S."/>
            <person name="Byrne K.P."/>
            <person name="Wolfe K.H."/>
        </authorList>
    </citation>
    <scope>NUCLEOTIDE SEQUENCE [LARGE SCALE GENOMIC DNA]</scope>
    <source>
        <strain evidence="3">ATCC 22294 / BCRC 22015 / CBS 2517 / CECT 1963 / NBRC 1671 / NRRL Y-8276</strain>
    </source>
</reference>
<dbReference type="EMBL" id="HE650823">
    <property type="protein sequence ID" value="CCF57068.1"/>
    <property type="molecule type" value="Genomic_DNA"/>
</dbReference>
<dbReference type="InParanoid" id="H2ARR8"/>
<dbReference type="Proteomes" id="UP000005220">
    <property type="component" value="Chromosome 3"/>
</dbReference>
<accession>H2ARR8</accession>
<evidence type="ECO:0000256" key="1">
    <source>
        <dbReference type="SAM" id="MobiDB-lite"/>
    </source>
</evidence>
<dbReference type="Pfam" id="PF12273">
    <property type="entry name" value="RCR"/>
    <property type="match status" value="1"/>
</dbReference>
<keyword evidence="3" id="KW-1185">Reference proteome</keyword>
<evidence type="ECO:0000313" key="2">
    <source>
        <dbReference type="EMBL" id="CCF57068.1"/>
    </source>
</evidence>
<name>H2ARR8_KAZAF</name>
<dbReference type="GeneID" id="13884987"/>
<gene>
    <name evidence="2" type="primary">KAFR0C00730</name>
    <name evidence="2" type="ORF">KAFR_0C00730</name>
</gene>
<feature type="compositionally biased region" description="Polar residues" evidence="1">
    <location>
        <begin position="94"/>
        <end position="104"/>
    </location>
</feature>
<dbReference type="HOGENOM" id="CLU_078289_2_1_1"/>
<dbReference type="OrthoDB" id="4088875at2759"/>
<dbReference type="KEGG" id="kaf:KAFR_0C00730"/>
<dbReference type="PANTHER" id="PTHR28187">
    <property type="entry name" value="PROTEIN RCR1-RELATED"/>
    <property type="match status" value="1"/>
</dbReference>
<feature type="compositionally biased region" description="Basic and acidic residues" evidence="1">
    <location>
        <begin position="105"/>
        <end position="117"/>
    </location>
</feature>
<dbReference type="GO" id="GO:0016192">
    <property type="term" value="P:vesicle-mediated transport"/>
    <property type="evidence" value="ECO:0007669"/>
    <property type="project" value="TreeGrafter"/>
</dbReference>
<feature type="compositionally biased region" description="Low complexity" evidence="1">
    <location>
        <begin position="136"/>
        <end position="147"/>
    </location>
</feature>
<feature type="region of interest" description="Disordered" evidence="1">
    <location>
        <begin position="84"/>
        <end position="160"/>
    </location>
</feature>